<accession>A0ABV4K9V5</accession>
<feature type="transmembrane region" description="Helical" evidence="1">
    <location>
        <begin position="124"/>
        <end position="152"/>
    </location>
</feature>
<keyword evidence="1" id="KW-0812">Transmembrane</keyword>
<evidence type="ECO:0000313" key="3">
    <source>
        <dbReference type="Proteomes" id="UP001568894"/>
    </source>
</evidence>
<protein>
    <submittedName>
        <fullName evidence="2">DUF5362 family protein</fullName>
    </submittedName>
</protein>
<dbReference type="Pfam" id="PF17319">
    <property type="entry name" value="DUF5362"/>
    <property type="match status" value="1"/>
</dbReference>
<keyword evidence="1" id="KW-1133">Transmembrane helix</keyword>
<keyword evidence="3" id="KW-1185">Reference proteome</keyword>
<gene>
    <name evidence="2" type="ORF">QO192_03945</name>
</gene>
<comment type="caution">
    <text evidence="2">The sequence shown here is derived from an EMBL/GenBank/DDBJ whole genome shotgun (WGS) entry which is preliminary data.</text>
</comment>
<feature type="transmembrane region" description="Helical" evidence="1">
    <location>
        <begin position="74"/>
        <end position="93"/>
    </location>
</feature>
<dbReference type="Proteomes" id="UP001568894">
    <property type="component" value="Unassembled WGS sequence"/>
</dbReference>
<reference evidence="2 3" key="1">
    <citation type="submission" date="2023-05" db="EMBL/GenBank/DDBJ databases">
        <title>Adaptations of aquatic viruses from atmosphere-close ecosystems of the Central Arctic Ocean.</title>
        <authorList>
            <person name="Rahlff J."/>
            <person name="Holmfeldt K."/>
        </authorList>
    </citation>
    <scope>NUCLEOTIDE SEQUENCE [LARGE SCALE GENOMIC DNA]</scope>
    <source>
        <strain evidence="2 3">Arc14</strain>
    </source>
</reference>
<evidence type="ECO:0000256" key="1">
    <source>
        <dbReference type="SAM" id="Phobius"/>
    </source>
</evidence>
<feature type="transmembrane region" description="Helical" evidence="1">
    <location>
        <begin position="31"/>
        <end position="54"/>
    </location>
</feature>
<name>A0ABV4K9V5_9FLAO</name>
<dbReference type="InterPro" id="IPR035287">
    <property type="entry name" value="DUF5362"/>
</dbReference>
<proteinExistence type="predicted"/>
<evidence type="ECO:0000313" key="2">
    <source>
        <dbReference type="EMBL" id="MEZ7514432.1"/>
    </source>
</evidence>
<organism evidence="2 3">
    <name type="scientific">Flavobacterium frigidarium</name>
    <dbReference type="NCBI Taxonomy" id="99286"/>
    <lineage>
        <taxon>Bacteria</taxon>
        <taxon>Pseudomonadati</taxon>
        <taxon>Bacteroidota</taxon>
        <taxon>Flavobacteriia</taxon>
        <taxon>Flavobacteriales</taxon>
        <taxon>Flavobacteriaceae</taxon>
        <taxon>Flavobacterium</taxon>
    </lineage>
</organism>
<dbReference type="EMBL" id="JASMRN010000003">
    <property type="protein sequence ID" value="MEZ7514432.1"/>
    <property type="molecule type" value="Genomic_DNA"/>
</dbReference>
<sequence length="153" mass="16905">MNVFTPKENQDLAIDFEAQGFLKETAKWTHFLSILGFVGVGLFVMIGLFVQSIFSKLGSVSGGMMGNQMGGGFIGSFYIVMAVVYFFPVYYMFKFSTKLKAALRTNDNLELKAAFKFLKSHFKFVGILFLVLTVLYAIVFVIALSAGALAFLA</sequence>
<dbReference type="RefSeq" id="WP_371568218.1">
    <property type="nucleotide sequence ID" value="NZ_JASMRN010000003.1"/>
</dbReference>
<keyword evidence="1" id="KW-0472">Membrane</keyword>